<sequence length="160" mass="17759">MGLPDLFFRSCFMTPNGVHARPPLISPNWTSSSFVLFRRDPCCKRGRHSGRAADSPGRPRDFESGLQPLLGPQRIINGDSMRSGGENCRSGSVEPGEVKEFTAELDGRSLVLASVPDWKRQEVVLGKAIKSEVKNITGFHVSLNQFFEHAKTDLKRSLTF</sequence>
<dbReference type="EMBL" id="AZBU02000004">
    <property type="protein sequence ID" value="TKR82018.1"/>
    <property type="molecule type" value="Genomic_DNA"/>
</dbReference>
<reference evidence="1 2" key="1">
    <citation type="journal article" date="2015" name="Genome Biol.">
        <title>Comparative genomics of Steinernema reveals deeply conserved gene regulatory networks.</title>
        <authorList>
            <person name="Dillman A.R."/>
            <person name="Macchietto M."/>
            <person name="Porter C.F."/>
            <person name="Rogers A."/>
            <person name="Williams B."/>
            <person name="Antoshechkin I."/>
            <person name="Lee M.M."/>
            <person name="Goodwin Z."/>
            <person name="Lu X."/>
            <person name="Lewis E.E."/>
            <person name="Goodrich-Blair H."/>
            <person name="Stock S.P."/>
            <person name="Adams B.J."/>
            <person name="Sternberg P.W."/>
            <person name="Mortazavi A."/>
        </authorList>
    </citation>
    <scope>NUCLEOTIDE SEQUENCE [LARGE SCALE GENOMIC DNA]</scope>
    <source>
        <strain evidence="1 2">ALL</strain>
    </source>
</reference>
<organism evidence="1 2">
    <name type="scientific">Steinernema carpocapsae</name>
    <name type="common">Entomopathogenic nematode</name>
    <dbReference type="NCBI Taxonomy" id="34508"/>
    <lineage>
        <taxon>Eukaryota</taxon>
        <taxon>Metazoa</taxon>
        <taxon>Ecdysozoa</taxon>
        <taxon>Nematoda</taxon>
        <taxon>Chromadorea</taxon>
        <taxon>Rhabditida</taxon>
        <taxon>Tylenchina</taxon>
        <taxon>Panagrolaimomorpha</taxon>
        <taxon>Strongyloidoidea</taxon>
        <taxon>Steinernematidae</taxon>
        <taxon>Steinernema</taxon>
    </lineage>
</organism>
<comment type="caution">
    <text evidence="1">The sequence shown here is derived from an EMBL/GenBank/DDBJ whole genome shotgun (WGS) entry which is preliminary data.</text>
</comment>
<name>A0A4U5NG78_STECR</name>
<evidence type="ECO:0000313" key="1">
    <source>
        <dbReference type="EMBL" id="TKR82018.1"/>
    </source>
</evidence>
<keyword evidence="2" id="KW-1185">Reference proteome</keyword>
<dbReference type="AlphaFoldDB" id="A0A4U5NG78"/>
<dbReference type="Proteomes" id="UP000298663">
    <property type="component" value="Unassembled WGS sequence"/>
</dbReference>
<accession>A0A4U5NG78</accession>
<reference evidence="1 2" key="2">
    <citation type="journal article" date="2019" name="G3 (Bethesda)">
        <title>Hybrid Assembly of the Genome of the Entomopathogenic Nematode Steinernema carpocapsae Identifies the X-Chromosome.</title>
        <authorList>
            <person name="Serra L."/>
            <person name="Macchietto M."/>
            <person name="Macias-Munoz A."/>
            <person name="McGill C.J."/>
            <person name="Rodriguez I.M."/>
            <person name="Rodriguez B."/>
            <person name="Murad R."/>
            <person name="Mortazavi A."/>
        </authorList>
    </citation>
    <scope>NUCLEOTIDE SEQUENCE [LARGE SCALE GENOMIC DNA]</scope>
    <source>
        <strain evidence="1 2">ALL</strain>
    </source>
</reference>
<protein>
    <submittedName>
        <fullName evidence="1">Uncharacterized protein</fullName>
    </submittedName>
</protein>
<gene>
    <name evidence="1" type="ORF">L596_015801</name>
</gene>
<proteinExistence type="predicted"/>
<evidence type="ECO:0000313" key="2">
    <source>
        <dbReference type="Proteomes" id="UP000298663"/>
    </source>
</evidence>